<dbReference type="PANTHER" id="PTHR34139:SF1">
    <property type="entry name" value="RNASE MJ1380-RELATED"/>
    <property type="match status" value="1"/>
</dbReference>
<keyword evidence="5" id="KW-0378">Hydrolase</keyword>
<evidence type="ECO:0000256" key="1">
    <source>
        <dbReference type="ARBA" id="ARBA00022553"/>
    </source>
</evidence>
<sequence>MSRSSDERFADILAAIERCLGYRRFLDGADPLIARMAYDAVLRNLAVIGEAVRALPDDDLASMADVPWVSIAGLRNVVVHEYFRVQPALVVEILDDELVPLAAAIRAHRA</sequence>
<organism evidence="6 7">
    <name type="scientific">Microbacterium fluvii</name>
    <dbReference type="NCBI Taxonomy" id="415215"/>
    <lineage>
        <taxon>Bacteria</taxon>
        <taxon>Bacillati</taxon>
        <taxon>Actinomycetota</taxon>
        <taxon>Actinomycetes</taxon>
        <taxon>Micrococcales</taxon>
        <taxon>Microbacteriaceae</taxon>
        <taxon>Microbacterium</taxon>
    </lineage>
</organism>
<keyword evidence="3" id="KW-0540">Nuclease</keyword>
<comment type="caution">
    <text evidence="6">The sequence shown here is derived from an EMBL/GenBank/DDBJ whole genome shotgun (WGS) entry which is preliminary data.</text>
</comment>
<keyword evidence="1" id="KW-0597">Phosphoprotein</keyword>
<dbReference type="PANTHER" id="PTHR34139">
    <property type="entry name" value="UPF0331 PROTEIN MJ0127"/>
    <property type="match status" value="1"/>
</dbReference>
<keyword evidence="2" id="KW-1277">Toxin-antitoxin system</keyword>
<protein>
    <submittedName>
        <fullName evidence="6">DUF86 domain-containing protein</fullName>
    </submittedName>
</protein>
<dbReference type="EMBL" id="JBHTBE010000003">
    <property type="protein sequence ID" value="MFC7269949.1"/>
    <property type="molecule type" value="Genomic_DNA"/>
</dbReference>
<dbReference type="Pfam" id="PF01934">
    <property type="entry name" value="HepT-like"/>
    <property type="match status" value="1"/>
</dbReference>
<dbReference type="Proteomes" id="UP001596507">
    <property type="component" value="Unassembled WGS sequence"/>
</dbReference>
<reference evidence="7" key="1">
    <citation type="journal article" date="2019" name="Int. J. Syst. Evol. Microbiol.">
        <title>The Global Catalogue of Microorganisms (GCM) 10K type strain sequencing project: providing services to taxonomists for standard genome sequencing and annotation.</title>
        <authorList>
            <consortium name="The Broad Institute Genomics Platform"/>
            <consortium name="The Broad Institute Genome Sequencing Center for Infectious Disease"/>
            <person name="Wu L."/>
            <person name="Ma J."/>
        </authorList>
    </citation>
    <scope>NUCLEOTIDE SEQUENCE [LARGE SCALE GENOMIC DNA]</scope>
    <source>
        <strain evidence="7">CGMCC 1.15772</strain>
    </source>
</reference>
<gene>
    <name evidence="6" type="ORF">ACFQRL_13375</name>
</gene>
<evidence type="ECO:0000256" key="3">
    <source>
        <dbReference type="ARBA" id="ARBA00022722"/>
    </source>
</evidence>
<dbReference type="InterPro" id="IPR008201">
    <property type="entry name" value="HepT-like"/>
</dbReference>
<dbReference type="RefSeq" id="WP_262874859.1">
    <property type="nucleotide sequence ID" value="NZ_BAABKW010000013.1"/>
</dbReference>
<evidence type="ECO:0000313" key="7">
    <source>
        <dbReference type="Proteomes" id="UP001596507"/>
    </source>
</evidence>
<keyword evidence="4" id="KW-0547">Nucleotide-binding</keyword>
<evidence type="ECO:0000256" key="2">
    <source>
        <dbReference type="ARBA" id="ARBA00022649"/>
    </source>
</evidence>
<keyword evidence="7" id="KW-1185">Reference proteome</keyword>
<evidence type="ECO:0000256" key="4">
    <source>
        <dbReference type="ARBA" id="ARBA00022741"/>
    </source>
</evidence>
<proteinExistence type="predicted"/>
<accession>A0ABW2HGB6</accession>
<evidence type="ECO:0000313" key="6">
    <source>
        <dbReference type="EMBL" id="MFC7269949.1"/>
    </source>
</evidence>
<evidence type="ECO:0000256" key="5">
    <source>
        <dbReference type="ARBA" id="ARBA00022801"/>
    </source>
</evidence>
<dbReference type="InterPro" id="IPR051813">
    <property type="entry name" value="HepT_RNase_toxin"/>
</dbReference>
<name>A0ABW2HGB6_9MICO</name>